<proteinExistence type="predicted"/>
<evidence type="ECO:0000313" key="1">
    <source>
        <dbReference type="EMBL" id="MFC0340543.1"/>
    </source>
</evidence>
<sequence length="99" mass="11153">MARIDVLPSGWCCTWPFSVGAVFSGWETWSYSERIKHLRDNLGMLVKEFGVSDEEIGTAFRLVPELAKEPEARAACDSVTVENTLDLVMTALDGRRIRF</sequence>
<accession>A0ABV6I5K9</accession>
<keyword evidence="2" id="KW-1185">Reference proteome</keyword>
<gene>
    <name evidence="1" type="ORF">ACFFII_07165</name>
</gene>
<dbReference type="EMBL" id="JBHLWE010000019">
    <property type="protein sequence ID" value="MFC0340543.1"/>
    <property type="molecule type" value="Genomic_DNA"/>
</dbReference>
<reference evidence="1 2" key="1">
    <citation type="submission" date="2024-09" db="EMBL/GenBank/DDBJ databases">
        <authorList>
            <person name="Sun Q."/>
            <person name="Mori K."/>
        </authorList>
    </citation>
    <scope>NUCLEOTIDE SEQUENCE [LARGE SCALE GENOMIC DNA]</scope>
    <source>
        <strain evidence="1 2">KCTC 22789</strain>
    </source>
</reference>
<dbReference type="Proteomes" id="UP001589799">
    <property type="component" value="Unassembled WGS sequence"/>
</dbReference>
<protein>
    <submittedName>
        <fullName evidence="1">Uncharacterized protein</fullName>
    </submittedName>
</protein>
<dbReference type="RefSeq" id="WP_377698205.1">
    <property type="nucleotide sequence ID" value="NZ_JBHLWE010000019.1"/>
</dbReference>
<organism evidence="1 2">
    <name type="scientific">Paracoccus niistensis</name>
    <dbReference type="NCBI Taxonomy" id="632935"/>
    <lineage>
        <taxon>Bacteria</taxon>
        <taxon>Pseudomonadati</taxon>
        <taxon>Pseudomonadota</taxon>
        <taxon>Alphaproteobacteria</taxon>
        <taxon>Rhodobacterales</taxon>
        <taxon>Paracoccaceae</taxon>
        <taxon>Paracoccus</taxon>
    </lineage>
</organism>
<comment type="caution">
    <text evidence="1">The sequence shown here is derived from an EMBL/GenBank/DDBJ whole genome shotgun (WGS) entry which is preliminary data.</text>
</comment>
<evidence type="ECO:0000313" key="2">
    <source>
        <dbReference type="Proteomes" id="UP001589799"/>
    </source>
</evidence>
<name>A0ABV6I5K9_9RHOB</name>